<keyword evidence="2" id="KW-1185">Reference proteome</keyword>
<dbReference type="RefSeq" id="WP_152747142.1">
    <property type="nucleotide sequence ID" value="NZ_JBLZPT010000018.1"/>
</dbReference>
<comment type="caution">
    <text evidence="1">The sequence shown here is derived from an EMBL/GenBank/DDBJ whole genome shotgun (WGS) entry which is preliminary data.</text>
</comment>
<dbReference type="Proteomes" id="UP000326112">
    <property type="component" value="Unassembled WGS sequence"/>
</dbReference>
<accession>A0A5N7KPE9</accession>
<protein>
    <recommendedName>
        <fullName evidence="3">DUF3077 domain-containing protein</fullName>
    </recommendedName>
</protein>
<proteinExistence type="predicted"/>
<name>A0A5N7KPE9_9PSED</name>
<evidence type="ECO:0008006" key="3">
    <source>
        <dbReference type="Google" id="ProtNLM"/>
    </source>
</evidence>
<evidence type="ECO:0000313" key="1">
    <source>
        <dbReference type="EMBL" id="MPR03615.1"/>
    </source>
</evidence>
<evidence type="ECO:0000313" key="2">
    <source>
        <dbReference type="Proteomes" id="UP000326112"/>
    </source>
</evidence>
<dbReference type="Pfam" id="PF19619">
    <property type="entry name" value="DUF6124"/>
    <property type="match status" value="1"/>
</dbReference>
<gene>
    <name evidence="1" type="ORF">F0169_16985</name>
</gene>
<reference evidence="1 2" key="2">
    <citation type="journal article" date="2023" name="Plant Pathol.">
        <title>Dismantling and reorganizing Pseudomonas marginalis sensu#lato.</title>
        <authorList>
            <person name="Sawada H."/>
            <person name="Fujikawa T."/>
            <person name="Satou M."/>
        </authorList>
    </citation>
    <scope>NUCLEOTIDE SEQUENCE [LARGE SCALE GENOMIC DNA]</scope>
    <source>
        <strain evidence="1 2">MAFF 212408</strain>
    </source>
</reference>
<sequence>MVKPTPNPPAQLFTVNPHQNTEAVLVNASETLSSLNAMTCNLAFNLDTAQRATMLAIQQMAELAQLLVDRALEQVSPSPESKNGPL</sequence>
<organism evidence="1 2">
    <name type="scientific">Pseudomonas kitaguniensis</name>
    <dbReference type="NCBI Taxonomy" id="2607908"/>
    <lineage>
        <taxon>Bacteria</taxon>
        <taxon>Pseudomonadati</taxon>
        <taxon>Pseudomonadota</taxon>
        <taxon>Gammaproteobacteria</taxon>
        <taxon>Pseudomonadales</taxon>
        <taxon>Pseudomonadaceae</taxon>
        <taxon>Pseudomonas</taxon>
    </lineage>
</organism>
<reference evidence="1 2" key="1">
    <citation type="journal article" date="2020" name="Int. J. Syst. Evol. Microbiol.">
        <title>Pseudomonas kitaguniensis sp. nov., a pathogen causing bacterial rot of Welsh onion in Japan.</title>
        <authorList>
            <person name="Sawada H."/>
            <person name="Fujikawa T."/>
            <person name="Nishiwaki Y."/>
            <person name="Horita H."/>
        </authorList>
    </citation>
    <scope>NUCLEOTIDE SEQUENCE [LARGE SCALE GENOMIC DNA]</scope>
    <source>
        <strain evidence="1 2">MAFF 212408</strain>
    </source>
</reference>
<dbReference type="EMBL" id="VUAZ01000099">
    <property type="protein sequence ID" value="MPR03615.1"/>
    <property type="molecule type" value="Genomic_DNA"/>
</dbReference>